<protein>
    <submittedName>
        <fullName evidence="7">Caffeic acid 3-O-methyltransferase</fullName>
    </submittedName>
</protein>
<dbReference type="EMBL" id="VEPZ02001556">
    <property type="protein sequence ID" value="KAE8668200.1"/>
    <property type="molecule type" value="Genomic_DNA"/>
</dbReference>
<feature type="domain" description="O-methyltransferase dimerisation" evidence="6">
    <location>
        <begin position="64"/>
        <end position="157"/>
    </location>
</feature>
<feature type="active site" description="Proton acceptor" evidence="4">
    <location>
        <position position="309"/>
    </location>
</feature>
<dbReference type="Gene3D" id="3.40.50.150">
    <property type="entry name" value="Vaccinia Virus protein VP39"/>
    <property type="match status" value="1"/>
</dbReference>
<proteinExistence type="predicted"/>
<comment type="caution">
    <text evidence="7">The sequence shown here is derived from an EMBL/GenBank/DDBJ whole genome shotgun (WGS) entry which is preliminary data.</text>
</comment>
<dbReference type="InterPro" id="IPR016461">
    <property type="entry name" value="COMT-like"/>
</dbReference>
<evidence type="ECO:0000256" key="2">
    <source>
        <dbReference type="ARBA" id="ARBA00022679"/>
    </source>
</evidence>
<feature type="domain" description="O-methyltransferase C-terminal" evidence="5">
    <location>
        <begin position="180"/>
        <end position="384"/>
    </location>
</feature>
<dbReference type="InterPro" id="IPR036390">
    <property type="entry name" value="WH_DNA-bd_sf"/>
</dbReference>
<evidence type="ECO:0000256" key="1">
    <source>
        <dbReference type="ARBA" id="ARBA00022603"/>
    </source>
</evidence>
<keyword evidence="2" id="KW-0808">Transferase</keyword>
<dbReference type="InterPro" id="IPR029063">
    <property type="entry name" value="SAM-dependent_MTases_sf"/>
</dbReference>
<dbReference type="Pfam" id="PF08100">
    <property type="entry name" value="Dimerisation"/>
    <property type="match status" value="1"/>
</dbReference>
<evidence type="ECO:0000259" key="6">
    <source>
        <dbReference type="Pfam" id="PF08100"/>
    </source>
</evidence>
<evidence type="ECO:0000313" key="7">
    <source>
        <dbReference type="EMBL" id="KAE8668200.1"/>
    </source>
</evidence>
<dbReference type="GO" id="GO:0046983">
    <property type="term" value="F:protein dimerization activity"/>
    <property type="evidence" value="ECO:0007669"/>
    <property type="project" value="InterPro"/>
</dbReference>
<dbReference type="CDD" id="cd02440">
    <property type="entry name" value="AdoMet_MTases"/>
    <property type="match status" value="1"/>
</dbReference>
<dbReference type="InterPro" id="IPR036388">
    <property type="entry name" value="WH-like_DNA-bd_sf"/>
</dbReference>
<accession>A0A6A2XET2</accession>
<reference evidence="7" key="1">
    <citation type="submission" date="2019-09" db="EMBL/GenBank/DDBJ databases">
        <title>Draft genome information of white flower Hibiscus syriacus.</title>
        <authorList>
            <person name="Kim Y.-M."/>
        </authorList>
    </citation>
    <scope>NUCLEOTIDE SEQUENCE [LARGE SCALE GENOMIC DNA]</scope>
    <source>
        <strain evidence="7">YM2019G1</strain>
    </source>
</reference>
<dbReference type="SUPFAM" id="SSF53335">
    <property type="entry name" value="S-adenosyl-L-methionine-dependent methyltransferases"/>
    <property type="match status" value="1"/>
</dbReference>
<sequence>MPLIDKTLYIHYHVLWTIPLSYLHSLQPLEGFFFQSLRAEKTMGSTQNTGSTLSSDEEAMLMAMQLSFGSALPMILKSAIELDLLGIIDKAGPGALLSTKEVAAQLSTTNPDAPLMLDRMFRVLSSYSVLTCSLRTLPDGKVERLYGLGPVCKFFTKNEDGSSISTISVLSQDKVFMDSWYHLKDAVLDGGSPFKRANGMPVFDYLGTDHRLNTNFNKGMFDLSCINMKWILERYDGFEGLKTLVDVGGGTGVALNMIVSKYPNIKGINFDLPHVIENAPTIPGVEHVGGDMFVSVPKGDAIFMKVICHSFDDESCLKIFKKCYEALPENGKVIVVENILSDYPDSGPITKFTTLSDAFMLACNLGKERSENEFEALAKGAGFQGFQVKCYVYSICVMELLKRV</sequence>
<dbReference type="GO" id="GO:0008171">
    <property type="term" value="F:O-methyltransferase activity"/>
    <property type="evidence" value="ECO:0007669"/>
    <property type="project" value="InterPro"/>
</dbReference>
<dbReference type="InterPro" id="IPR012967">
    <property type="entry name" value="COMT_dimerisation"/>
</dbReference>
<dbReference type="FunFam" id="1.10.10.10:FF:000357">
    <property type="entry name" value="Caffeic acid 3-O-methyltransferase"/>
    <property type="match status" value="1"/>
</dbReference>
<dbReference type="PIRSF" id="PIRSF005739">
    <property type="entry name" value="O-mtase"/>
    <property type="match status" value="1"/>
</dbReference>
<organism evidence="7 8">
    <name type="scientific">Hibiscus syriacus</name>
    <name type="common">Rose of Sharon</name>
    <dbReference type="NCBI Taxonomy" id="106335"/>
    <lineage>
        <taxon>Eukaryota</taxon>
        <taxon>Viridiplantae</taxon>
        <taxon>Streptophyta</taxon>
        <taxon>Embryophyta</taxon>
        <taxon>Tracheophyta</taxon>
        <taxon>Spermatophyta</taxon>
        <taxon>Magnoliopsida</taxon>
        <taxon>eudicotyledons</taxon>
        <taxon>Gunneridae</taxon>
        <taxon>Pentapetalae</taxon>
        <taxon>rosids</taxon>
        <taxon>malvids</taxon>
        <taxon>Malvales</taxon>
        <taxon>Malvaceae</taxon>
        <taxon>Malvoideae</taxon>
        <taxon>Hibiscus</taxon>
    </lineage>
</organism>
<dbReference type="PANTHER" id="PTHR11746">
    <property type="entry name" value="O-METHYLTRANSFERASE"/>
    <property type="match status" value="1"/>
</dbReference>
<dbReference type="Gene3D" id="1.10.10.10">
    <property type="entry name" value="Winged helix-like DNA-binding domain superfamily/Winged helix DNA-binding domain"/>
    <property type="match status" value="1"/>
</dbReference>
<dbReference type="InterPro" id="IPR001077">
    <property type="entry name" value="COMT_C"/>
</dbReference>
<evidence type="ECO:0000313" key="8">
    <source>
        <dbReference type="Proteomes" id="UP000436088"/>
    </source>
</evidence>
<keyword evidence="8" id="KW-1185">Reference proteome</keyword>
<dbReference type="SUPFAM" id="SSF46785">
    <property type="entry name" value="Winged helix' DNA-binding domain"/>
    <property type="match status" value="1"/>
</dbReference>
<keyword evidence="3" id="KW-0949">S-adenosyl-L-methionine</keyword>
<dbReference type="Pfam" id="PF00891">
    <property type="entry name" value="Methyltransf_2"/>
    <property type="match status" value="1"/>
</dbReference>
<evidence type="ECO:0000256" key="4">
    <source>
        <dbReference type="PIRSR" id="PIRSR005739-1"/>
    </source>
</evidence>
<dbReference type="GO" id="GO:0032259">
    <property type="term" value="P:methylation"/>
    <property type="evidence" value="ECO:0007669"/>
    <property type="project" value="UniProtKB-KW"/>
</dbReference>
<dbReference type="Proteomes" id="UP000436088">
    <property type="component" value="Unassembled WGS sequence"/>
</dbReference>
<dbReference type="AlphaFoldDB" id="A0A6A2XET2"/>
<keyword evidence="1" id="KW-0489">Methyltransferase</keyword>
<evidence type="ECO:0000256" key="3">
    <source>
        <dbReference type="ARBA" id="ARBA00022691"/>
    </source>
</evidence>
<gene>
    <name evidence="7" type="ORF">F3Y22_tig00112344pilonHSYRG00180</name>
</gene>
<dbReference type="FunFam" id="3.40.50.150:FF:000061">
    <property type="entry name" value="Caffeic acid O-methyltransferase"/>
    <property type="match status" value="1"/>
</dbReference>
<evidence type="ECO:0000259" key="5">
    <source>
        <dbReference type="Pfam" id="PF00891"/>
    </source>
</evidence>
<name>A0A6A2XET2_HIBSY</name>
<dbReference type="PROSITE" id="PS51683">
    <property type="entry name" value="SAM_OMT_II"/>
    <property type="match status" value="1"/>
</dbReference>